<evidence type="ECO:0000313" key="1">
    <source>
        <dbReference type="Proteomes" id="UP000694863"/>
    </source>
</evidence>
<protein>
    <submittedName>
        <fullName evidence="2">Antigen peptide transporter 2-like</fullName>
    </submittedName>
</protein>
<dbReference type="RefSeq" id="XP_045150150.1">
    <property type="nucleotide sequence ID" value="XM_045294215.1"/>
</dbReference>
<keyword evidence="1" id="KW-1185">Reference proteome</keyword>
<proteinExistence type="predicted"/>
<organism evidence="1 2">
    <name type="scientific">Echinops telfairi</name>
    <name type="common">Lesser hedgehog tenrec</name>
    <dbReference type="NCBI Taxonomy" id="9371"/>
    <lineage>
        <taxon>Eukaryota</taxon>
        <taxon>Metazoa</taxon>
        <taxon>Chordata</taxon>
        <taxon>Craniata</taxon>
        <taxon>Vertebrata</taxon>
        <taxon>Euteleostomi</taxon>
        <taxon>Mammalia</taxon>
        <taxon>Eutheria</taxon>
        <taxon>Afrotheria</taxon>
        <taxon>Tenrecidae</taxon>
        <taxon>Tenrecinae</taxon>
        <taxon>Echinops</taxon>
    </lineage>
</organism>
<reference evidence="2" key="1">
    <citation type="submission" date="2025-08" db="UniProtKB">
        <authorList>
            <consortium name="RefSeq"/>
        </authorList>
    </citation>
    <scope>IDENTIFICATION</scope>
</reference>
<sequence length="79" mass="8710">MSRWLPLNANNLLQDLVKVVGLYTFMLSTSPRLTLLSLLNFPFLLAADKVYNARHQALLLEIQDAVAKSGQIVQEAVGG</sequence>
<name>A0AC55DEI4_ECHTE</name>
<accession>A0AC55DEI4</accession>
<dbReference type="Proteomes" id="UP000694863">
    <property type="component" value="Unplaced"/>
</dbReference>
<evidence type="ECO:0000313" key="2">
    <source>
        <dbReference type="RefSeq" id="XP_045150150.1"/>
    </source>
</evidence>
<feature type="non-terminal residue" evidence="2">
    <location>
        <position position="79"/>
    </location>
</feature>
<gene>
    <name evidence="2" type="primary">LOC123522164</name>
</gene>